<dbReference type="Gene3D" id="3.40.50.150">
    <property type="entry name" value="Vaccinia Virus protein VP39"/>
    <property type="match status" value="1"/>
</dbReference>
<proteinExistence type="inferred from homology"/>
<keyword evidence="5" id="KW-0949">S-adenosyl-L-methionine</keyword>
<protein>
    <recommendedName>
        <fullName evidence="2">carnosine N-methyltransferase</fullName>
        <ecNumber evidence="2">2.1.1.22</ecNumber>
    </recommendedName>
</protein>
<dbReference type="PANTHER" id="PTHR12303">
    <property type="entry name" value="CARNOSINE N-METHYLTRANSFERASE"/>
    <property type="match status" value="1"/>
</dbReference>
<dbReference type="EC" id="2.1.1.22" evidence="2"/>
<dbReference type="GO" id="GO:0030735">
    <property type="term" value="F:carnosine N-methyltransferase activity"/>
    <property type="evidence" value="ECO:0007669"/>
    <property type="project" value="UniProtKB-EC"/>
</dbReference>
<keyword evidence="3" id="KW-0489">Methyltransferase</keyword>
<name>A0A6A6S3Q7_9PLEO</name>
<evidence type="ECO:0000313" key="6">
    <source>
        <dbReference type="EMBL" id="KAF2641937.1"/>
    </source>
</evidence>
<comment type="similarity">
    <text evidence="1">Belongs to the carnosine N-methyltransferase family.</text>
</comment>
<evidence type="ECO:0000256" key="1">
    <source>
        <dbReference type="ARBA" id="ARBA00010086"/>
    </source>
</evidence>
<dbReference type="InterPro" id="IPR029063">
    <property type="entry name" value="SAM-dependent_MTases_sf"/>
</dbReference>
<evidence type="ECO:0000256" key="5">
    <source>
        <dbReference type="ARBA" id="ARBA00022691"/>
    </source>
</evidence>
<dbReference type="EMBL" id="MU006782">
    <property type="protein sequence ID" value="KAF2641937.1"/>
    <property type="molecule type" value="Genomic_DNA"/>
</dbReference>
<dbReference type="PANTHER" id="PTHR12303:SF6">
    <property type="entry name" value="CARNOSINE N-METHYLTRANSFERASE"/>
    <property type="match status" value="1"/>
</dbReference>
<keyword evidence="7" id="KW-1185">Reference proteome</keyword>
<evidence type="ECO:0000256" key="3">
    <source>
        <dbReference type="ARBA" id="ARBA00022603"/>
    </source>
</evidence>
<reference evidence="6" key="1">
    <citation type="journal article" date="2020" name="Stud. Mycol.">
        <title>101 Dothideomycetes genomes: a test case for predicting lifestyles and emergence of pathogens.</title>
        <authorList>
            <person name="Haridas S."/>
            <person name="Albert R."/>
            <person name="Binder M."/>
            <person name="Bloem J."/>
            <person name="Labutti K."/>
            <person name="Salamov A."/>
            <person name="Andreopoulos B."/>
            <person name="Baker S."/>
            <person name="Barry K."/>
            <person name="Bills G."/>
            <person name="Bluhm B."/>
            <person name="Cannon C."/>
            <person name="Castanera R."/>
            <person name="Culley D."/>
            <person name="Daum C."/>
            <person name="Ezra D."/>
            <person name="Gonzalez J."/>
            <person name="Henrissat B."/>
            <person name="Kuo A."/>
            <person name="Liang C."/>
            <person name="Lipzen A."/>
            <person name="Lutzoni F."/>
            <person name="Magnuson J."/>
            <person name="Mondo S."/>
            <person name="Nolan M."/>
            <person name="Ohm R."/>
            <person name="Pangilinan J."/>
            <person name="Park H.-J."/>
            <person name="Ramirez L."/>
            <person name="Alfaro M."/>
            <person name="Sun H."/>
            <person name="Tritt A."/>
            <person name="Yoshinaga Y."/>
            <person name="Zwiers L.-H."/>
            <person name="Turgeon B."/>
            <person name="Goodwin S."/>
            <person name="Spatafora J."/>
            <person name="Crous P."/>
            <person name="Grigoriev I."/>
        </authorList>
    </citation>
    <scope>NUCLEOTIDE SEQUENCE</scope>
    <source>
        <strain evidence="6">CBS 473.64</strain>
    </source>
</reference>
<dbReference type="SUPFAM" id="SSF53335">
    <property type="entry name" value="S-adenosyl-L-methionine-dependent methyltransferases"/>
    <property type="match status" value="1"/>
</dbReference>
<evidence type="ECO:0000256" key="4">
    <source>
        <dbReference type="ARBA" id="ARBA00022679"/>
    </source>
</evidence>
<dbReference type="Proteomes" id="UP000799753">
    <property type="component" value="Unassembled WGS sequence"/>
</dbReference>
<accession>A0A6A6S3Q7</accession>
<dbReference type="OrthoDB" id="978at2759"/>
<dbReference type="SMART" id="SM01296">
    <property type="entry name" value="N2227"/>
    <property type="match status" value="1"/>
</dbReference>
<dbReference type="AlphaFoldDB" id="A0A6A6S3Q7"/>
<sequence length="434" mass="48868">MTEKEWEGDFDPMADPEEQKHLLSVLDSFRSYRHLAHYNGTHLRRQAFYSLPSSHWTLLSQPPFSILDSLSKMDDLIDSNAILAEAIFITGFQAFIAPSLDSEWVAAIVPEKYAHDQYQVYSTVMDHLKAESTQTNMEKARSCVNQFYREWSEEGRCEREKCFDPVVHSLDAEFSLRAESRKDLSKSDLKVLVPGAGLGRLVFDVCRAGYTVEGNEISYHELMASSLVLNHIKSPGQFTIAPFALSCSNHLTRADQFQTYSIPDVHPGTELMKSFGGEKIPANERMSMSTGDFCVLYSQPGSKESFDAVATVFFIDTAPNIIRYIEAVHNCLKPGGLWINLGPLLWHHASQSPNTNEEKEEKRGKAEKYRNVDTGIADPGSVELTDDEVVALVEHCGFAIEKHEPGSVNTGYITNTRSMLQSMYRASFWVARKK</sequence>
<organism evidence="6 7">
    <name type="scientific">Massarina eburnea CBS 473.64</name>
    <dbReference type="NCBI Taxonomy" id="1395130"/>
    <lineage>
        <taxon>Eukaryota</taxon>
        <taxon>Fungi</taxon>
        <taxon>Dikarya</taxon>
        <taxon>Ascomycota</taxon>
        <taxon>Pezizomycotina</taxon>
        <taxon>Dothideomycetes</taxon>
        <taxon>Pleosporomycetidae</taxon>
        <taxon>Pleosporales</taxon>
        <taxon>Massarineae</taxon>
        <taxon>Massarinaceae</taxon>
        <taxon>Massarina</taxon>
    </lineage>
</organism>
<evidence type="ECO:0000313" key="7">
    <source>
        <dbReference type="Proteomes" id="UP000799753"/>
    </source>
</evidence>
<dbReference type="GO" id="GO:0032259">
    <property type="term" value="P:methylation"/>
    <property type="evidence" value="ECO:0007669"/>
    <property type="project" value="UniProtKB-KW"/>
</dbReference>
<evidence type="ECO:0000256" key="2">
    <source>
        <dbReference type="ARBA" id="ARBA00012003"/>
    </source>
</evidence>
<keyword evidence="4" id="KW-0808">Transferase</keyword>
<dbReference type="InterPro" id="IPR012901">
    <property type="entry name" value="CARME"/>
</dbReference>
<gene>
    <name evidence="6" type="ORF">P280DRAFT_424561</name>
</gene>
<dbReference type="Pfam" id="PF07942">
    <property type="entry name" value="CARME"/>
    <property type="match status" value="1"/>
</dbReference>